<dbReference type="EMBL" id="JAGDFM010000017">
    <property type="protein sequence ID" value="KAG7391833.1"/>
    <property type="molecule type" value="Genomic_DNA"/>
</dbReference>
<name>A0A8T1WIQ8_9STRA</name>
<gene>
    <name evidence="1" type="primary">COPS4_1</name>
    <name evidence="1" type="ORF">PHYPSEUDO_003453</name>
</gene>
<evidence type="ECO:0000313" key="2">
    <source>
        <dbReference type="Proteomes" id="UP000694044"/>
    </source>
</evidence>
<evidence type="ECO:0000313" key="1">
    <source>
        <dbReference type="EMBL" id="KAG7391833.1"/>
    </source>
</evidence>
<keyword evidence="2" id="KW-1185">Reference proteome</keyword>
<dbReference type="AlphaFoldDB" id="A0A8T1WIQ8"/>
<dbReference type="Proteomes" id="UP000694044">
    <property type="component" value="Unassembled WGS sequence"/>
</dbReference>
<proteinExistence type="predicted"/>
<dbReference type="OrthoDB" id="295656at2759"/>
<organism evidence="1 2">
    <name type="scientific">Phytophthora pseudosyringae</name>
    <dbReference type="NCBI Taxonomy" id="221518"/>
    <lineage>
        <taxon>Eukaryota</taxon>
        <taxon>Sar</taxon>
        <taxon>Stramenopiles</taxon>
        <taxon>Oomycota</taxon>
        <taxon>Peronosporomycetes</taxon>
        <taxon>Peronosporales</taxon>
        <taxon>Peronosporaceae</taxon>
        <taxon>Phytophthora</taxon>
    </lineage>
</organism>
<sequence>MENETIHADNFINCASRFVHNVEDWSLELRFQVSYTPILNSKRKFLDAALRFYELSQSKHDEVNPDDLLELLYKTVTCATLVSAGTRYKYEGVKNSEHVAILGKKYMAR</sequence>
<accession>A0A8T1WIQ8</accession>
<comment type="caution">
    <text evidence="1">The sequence shown here is derived from an EMBL/GenBank/DDBJ whole genome shotgun (WGS) entry which is preliminary data.</text>
</comment>
<reference evidence="1" key="1">
    <citation type="submission" date="2021-02" db="EMBL/GenBank/DDBJ databases">
        <authorList>
            <person name="Palmer J.M."/>
        </authorList>
    </citation>
    <scope>NUCLEOTIDE SEQUENCE</scope>
    <source>
        <strain evidence="1">SCRP734</strain>
    </source>
</reference>
<protein>
    <submittedName>
        <fullName evidence="1">COP9 signalosome complex subunit 4</fullName>
    </submittedName>
</protein>